<dbReference type="Pfam" id="PF13385">
    <property type="entry name" value="Laminin_G_3"/>
    <property type="match status" value="1"/>
</dbReference>
<name>A0A8C7ZAP8_9TELE</name>
<dbReference type="SUPFAM" id="SSF49899">
    <property type="entry name" value="Concanavalin A-like lectins/glucanases"/>
    <property type="match status" value="1"/>
</dbReference>
<dbReference type="InterPro" id="IPR013320">
    <property type="entry name" value="ConA-like_dom_sf"/>
</dbReference>
<evidence type="ECO:0000313" key="1">
    <source>
        <dbReference type="Ensembl" id="ENSOSIP00000040133.1"/>
    </source>
</evidence>
<organism evidence="1 2">
    <name type="scientific">Oryzias sinensis</name>
    <name type="common">Chinese medaka</name>
    <dbReference type="NCBI Taxonomy" id="183150"/>
    <lineage>
        <taxon>Eukaryota</taxon>
        <taxon>Metazoa</taxon>
        <taxon>Chordata</taxon>
        <taxon>Craniata</taxon>
        <taxon>Vertebrata</taxon>
        <taxon>Euteleostomi</taxon>
        <taxon>Actinopterygii</taxon>
        <taxon>Neopterygii</taxon>
        <taxon>Teleostei</taxon>
        <taxon>Neoteleostei</taxon>
        <taxon>Acanthomorphata</taxon>
        <taxon>Ovalentaria</taxon>
        <taxon>Atherinomorphae</taxon>
        <taxon>Beloniformes</taxon>
        <taxon>Adrianichthyidae</taxon>
        <taxon>Oryziinae</taxon>
        <taxon>Oryzias</taxon>
    </lineage>
</organism>
<accession>A0A8C7ZAP8</accession>
<evidence type="ECO:0000313" key="2">
    <source>
        <dbReference type="Proteomes" id="UP000694383"/>
    </source>
</evidence>
<dbReference type="Ensembl" id="ENSOSIT00000042287.1">
    <property type="protein sequence ID" value="ENSOSIP00000040133.1"/>
    <property type="gene ID" value="ENSOSIG00000019630.1"/>
</dbReference>
<dbReference type="Proteomes" id="UP000694383">
    <property type="component" value="Unplaced"/>
</dbReference>
<keyword evidence="2" id="KW-1185">Reference proteome</keyword>
<dbReference type="AlphaFoldDB" id="A0A8C7ZAP8"/>
<reference evidence="1" key="1">
    <citation type="submission" date="2025-08" db="UniProtKB">
        <authorList>
            <consortium name="Ensembl"/>
        </authorList>
    </citation>
    <scope>IDENTIFICATION</scope>
</reference>
<sequence length="197" mass="22541">NQKSCCLFPADDLSATETLKELTICVSLKRNYTTEWRAFVYKAPKNAQIELGLGGKGPQITVWMFGRQWNFLKWLKMNEWYSICLTWSSRVRRLRVYINGMVQLESPLYPNLPLWLAGNGTLTLGASHYVAANNEVRPESGSNLLGEIGLFRMWSRERRAAELLGLGCTDGDVVSWDQRQWKNTCPPEMFLCHSKGM</sequence>
<protein>
    <submittedName>
        <fullName evidence="1">Uncharacterized protein</fullName>
    </submittedName>
</protein>
<reference evidence="1" key="2">
    <citation type="submission" date="2025-09" db="UniProtKB">
        <authorList>
            <consortium name="Ensembl"/>
        </authorList>
    </citation>
    <scope>IDENTIFICATION</scope>
</reference>
<dbReference type="Gene3D" id="2.60.120.200">
    <property type="match status" value="1"/>
</dbReference>
<dbReference type="GeneTree" id="ENSGT01030000234935"/>
<proteinExistence type="predicted"/>